<keyword evidence="2" id="KW-1185">Reference proteome</keyword>
<protein>
    <submittedName>
        <fullName evidence="1">Uncharacterized protein</fullName>
    </submittedName>
</protein>
<evidence type="ECO:0000313" key="2">
    <source>
        <dbReference type="Proteomes" id="UP001383192"/>
    </source>
</evidence>
<dbReference type="AlphaFoldDB" id="A0AAW0BC14"/>
<comment type="caution">
    <text evidence="1">The sequence shown here is derived from an EMBL/GenBank/DDBJ whole genome shotgun (WGS) entry which is preliminary data.</text>
</comment>
<name>A0AAW0BC14_9AGAR</name>
<reference evidence="1 2" key="1">
    <citation type="submission" date="2024-01" db="EMBL/GenBank/DDBJ databases">
        <title>A draft genome for a cacao thread blight-causing isolate of Paramarasmius palmivorus.</title>
        <authorList>
            <person name="Baruah I.K."/>
            <person name="Bukari Y."/>
            <person name="Amoako-Attah I."/>
            <person name="Meinhardt L.W."/>
            <person name="Bailey B.A."/>
            <person name="Cohen S.P."/>
        </authorList>
    </citation>
    <scope>NUCLEOTIDE SEQUENCE [LARGE SCALE GENOMIC DNA]</scope>
    <source>
        <strain evidence="1 2">GH-12</strain>
    </source>
</reference>
<dbReference type="EMBL" id="JAYKXP010000132">
    <property type="protein sequence ID" value="KAK7023672.1"/>
    <property type="molecule type" value="Genomic_DNA"/>
</dbReference>
<organism evidence="1 2">
    <name type="scientific">Paramarasmius palmivorus</name>
    <dbReference type="NCBI Taxonomy" id="297713"/>
    <lineage>
        <taxon>Eukaryota</taxon>
        <taxon>Fungi</taxon>
        <taxon>Dikarya</taxon>
        <taxon>Basidiomycota</taxon>
        <taxon>Agaricomycotina</taxon>
        <taxon>Agaricomycetes</taxon>
        <taxon>Agaricomycetidae</taxon>
        <taxon>Agaricales</taxon>
        <taxon>Marasmiineae</taxon>
        <taxon>Marasmiaceae</taxon>
        <taxon>Paramarasmius</taxon>
    </lineage>
</organism>
<gene>
    <name evidence="1" type="ORF">VNI00_016555</name>
</gene>
<accession>A0AAW0BC14</accession>
<sequence>MEARIAAATTRLMAPNSQSLVRTVPSWDTKLVKQSHRSFGPISILHETVVDNRGAQFEREILGRLALVQELDDLEERVPGVVTSTEIAIRRPELNTNHNTYGRIFQDCLRLFAKQQGVIQEMSTHLSLSGTKVLSPVMQSHTPLECACAYFTTNTVALWNNAEVPADTLIPGMDVILTLRFHRVQYKVFGQIYFRLLTEVVCAEVVDALN</sequence>
<proteinExistence type="predicted"/>
<dbReference type="Proteomes" id="UP001383192">
    <property type="component" value="Unassembled WGS sequence"/>
</dbReference>
<evidence type="ECO:0000313" key="1">
    <source>
        <dbReference type="EMBL" id="KAK7023672.1"/>
    </source>
</evidence>